<dbReference type="Gene3D" id="3.40.1350.10">
    <property type="match status" value="1"/>
</dbReference>
<feature type="region of interest" description="Disordered" evidence="1">
    <location>
        <begin position="173"/>
        <end position="209"/>
    </location>
</feature>
<name>A0A2W5Z9W3_9BACT</name>
<protein>
    <recommendedName>
        <fullName evidence="4">DUF4365 domain-containing protein</fullName>
    </recommendedName>
</protein>
<dbReference type="EMBL" id="QHBU01000196">
    <property type="protein sequence ID" value="PZR79656.1"/>
    <property type="molecule type" value="Genomic_DNA"/>
</dbReference>
<comment type="caution">
    <text evidence="2">The sequence shown here is derived from an EMBL/GenBank/DDBJ whole genome shotgun (WGS) entry which is preliminary data.</text>
</comment>
<organism evidence="2 3">
    <name type="scientific">Candidatus Aeolococcus gillhamiae</name>
    <dbReference type="NCBI Taxonomy" id="3127015"/>
    <lineage>
        <taxon>Bacteria</taxon>
        <taxon>Bacillati</taxon>
        <taxon>Candidatus Dormiibacterota</taxon>
        <taxon>Candidatus Dormibacteria</taxon>
        <taxon>Candidatus Aeolococcales</taxon>
        <taxon>Candidatus Aeolococcaceae</taxon>
        <taxon>Candidatus Aeolococcus</taxon>
    </lineage>
</organism>
<dbReference type="Proteomes" id="UP000248724">
    <property type="component" value="Unassembled WGS sequence"/>
</dbReference>
<reference evidence="2 3" key="1">
    <citation type="journal article" date="2017" name="Nature">
        <title>Atmospheric trace gases support primary production in Antarctic desert surface soil.</title>
        <authorList>
            <person name="Ji M."/>
            <person name="Greening C."/>
            <person name="Vanwonterghem I."/>
            <person name="Carere C.R."/>
            <person name="Bay S.K."/>
            <person name="Steen J.A."/>
            <person name="Montgomery K."/>
            <person name="Lines T."/>
            <person name="Beardall J."/>
            <person name="van Dorst J."/>
            <person name="Snape I."/>
            <person name="Stott M.B."/>
            <person name="Hugenholtz P."/>
            <person name="Ferrari B.C."/>
        </authorList>
    </citation>
    <scope>NUCLEOTIDE SEQUENCE [LARGE SCALE GENOMIC DNA]</scope>
    <source>
        <strain evidence="2">RRmetagenome_bin12</strain>
    </source>
</reference>
<evidence type="ECO:0008006" key="4">
    <source>
        <dbReference type="Google" id="ProtNLM"/>
    </source>
</evidence>
<sequence length="209" mass="23224">MMAEPESVRVHNLAVGQVAEWLVWTRLVATSGGDLHVFLPLDDRGIDGIVHRISTDAYARVQVKGRSVHRYRGIEIQVREDELVDHRAVLVADDVDLAGVQLGPNALVVPVPEFRKWAHRHVNRADITYDAEVTLPPTPMNQWAPFCVPVDGIGDRLLPGSPLQCRGHRAQQPASAWGTERRRSCCGARPTRRGSTCSRPFQTSNRTST</sequence>
<dbReference type="GO" id="GO:0003676">
    <property type="term" value="F:nucleic acid binding"/>
    <property type="evidence" value="ECO:0007669"/>
    <property type="project" value="InterPro"/>
</dbReference>
<proteinExistence type="predicted"/>
<feature type="compositionally biased region" description="Polar residues" evidence="1">
    <location>
        <begin position="193"/>
        <end position="209"/>
    </location>
</feature>
<accession>A0A2W5Z9W3</accession>
<dbReference type="AlphaFoldDB" id="A0A2W5Z9W3"/>
<evidence type="ECO:0000313" key="2">
    <source>
        <dbReference type="EMBL" id="PZR79656.1"/>
    </source>
</evidence>
<evidence type="ECO:0000256" key="1">
    <source>
        <dbReference type="SAM" id="MobiDB-lite"/>
    </source>
</evidence>
<gene>
    <name evidence="2" type="ORF">DLM65_10315</name>
</gene>
<evidence type="ECO:0000313" key="3">
    <source>
        <dbReference type="Proteomes" id="UP000248724"/>
    </source>
</evidence>
<dbReference type="InterPro" id="IPR011856">
    <property type="entry name" value="tRNA_endonuc-like_dom_sf"/>
</dbReference>